<evidence type="ECO:0000256" key="21">
    <source>
        <dbReference type="SAM" id="SignalP"/>
    </source>
</evidence>
<keyword evidence="10 20" id="KW-0378">Hydrolase</keyword>
<dbReference type="PRINTS" id="PR00756">
    <property type="entry name" value="ALADIPTASE"/>
</dbReference>
<evidence type="ECO:0000259" key="22">
    <source>
        <dbReference type="Pfam" id="PF01433"/>
    </source>
</evidence>
<dbReference type="Gene3D" id="1.10.390.10">
    <property type="entry name" value="Neutral Protease Domain 2"/>
    <property type="match status" value="1"/>
</dbReference>
<evidence type="ECO:0000256" key="15">
    <source>
        <dbReference type="ARBA" id="ARBA00023180"/>
    </source>
</evidence>
<dbReference type="Pfam" id="PF11838">
    <property type="entry name" value="ERAP1_C"/>
    <property type="match status" value="1"/>
</dbReference>
<name>A0AAV2P4G1_9HYME</name>
<dbReference type="GO" id="GO:0070006">
    <property type="term" value="F:metalloaminopeptidase activity"/>
    <property type="evidence" value="ECO:0007669"/>
    <property type="project" value="TreeGrafter"/>
</dbReference>
<feature type="binding site" evidence="18">
    <location>
        <position position="362"/>
    </location>
    <ligand>
        <name>Zn(2+)</name>
        <dbReference type="ChEBI" id="CHEBI:29105"/>
        <note>catalytic</note>
    </ligand>
</feature>
<dbReference type="SUPFAM" id="SSF63737">
    <property type="entry name" value="Leukotriene A4 hydrolase N-terminal domain"/>
    <property type="match status" value="1"/>
</dbReference>
<dbReference type="InterPro" id="IPR024571">
    <property type="entry name" value="ERAP1-like_C_dom"/>
</dbReference>
<keyword evidence="7 20" id="KW-0645">Protease</keyword>
<dbReference type="FunFam" id="1.25.50.20:FF:000001">
    <property type="entry name" value="Aminopeptidase"/>
    <property type="match status" value="1"/>
</dbReference>
<evidence type="ECO:0000256" key="17">
    <source>
        <dbReference type="PIRSR" id="PIRSR634016-1"/>
    </source>
</evidence>
<keyword evidence="16" id="KW-0449">Lipoprotein</keyword>
<protein>
    <recommendedName>
        <fullName evidence="20">Aminopeptidase</fullName>
        <ecNumber evidence="20">3.4.11.-</ecNumber>
    </recommendedName>
</protein>
<keyword evidence="5" id="KW-1003">Cell membrane</keyword>
<feature type="signal peptide" evidence="21">
    <location>
        <begin position="1"/>
        <end position="24"/>
    </location>
</feature>
<evidence type="ECO:0000256" key="14">
    <source>
        <dbReference type="ARBA" id="ARBA00023157"/>
    </source>
</evidence>
<evidence type="ECO:0000256" key="10">
    <source>
        <dbReference type="ARBA" id="ARBA00022801"/>
    </source>
</evidence>
<gene>
    <name evidence="25" type="ORF">LPLAT_LOCUS12144</name>
</gene>
<dbReference type="Gene3D" id="1.25.50.20">
    <property type="match status" value="1"/>
</dbReference>
<feature type="active site" description="Proton acceptor" evidence="17">
    <location>
        <position position="340"/>
    </location>
</feature>
<evidence type="ECO:0000256" key="18">
    <source>
        <dbReference type="PIRSR" id="PIRSR634016-3"/>
    </source>
</evidence>
<dbReference type="GO" id="GO:0008270">
    <property type="term" value="F:zinc ion binding"/>
    <property type="evidence" value="ECO:0007669"/>
    <property type="project" value="UniProtKB-UniRule"/>
</dbReference>
<dbReference type="Pfam" id="PF17900">
    <property type="entry name" value="Peptidase_M1_N"/>
    <property type="match status" value="1"/>
</dbReference>
<dbReference type="InterPro" id="IPR034016">
    <property type="entry name" value="M1_APN-typ"/>
</dbReference>
<dbReference type="InterPro" id="IPR027268">
    <property type="entry name" value="Peptidase_M4/M1_CTD_sf"/>
</dbReference>
<comment type="subcellular location">
    <subcellularLocation>
        <location evidence="2">Cell membrane</location>
        <topology evidence="2">Lipid-anchor</topology>
        <topology evidence="2">GPI-anchor</topology>
    </subcellularLocation>
</comment>
<keyword evidence="12 20" id="KW-0482">Metalloprotease</keyword>
<keyword evidence="14" id="KW-1015">Disulfide bond</keyword>
<keyword evidence="26" id="KW-1185">Reference proteome</keyword>
<keyword evidence="8 18" id="KW-0479">Metal-binding</keyword>
<dbReference type="GO" id="GO:0098552">
    <property type="term" value="C:side of membrane"/>
    <property type="evidence" value="ECO:0007669"/>
    <property type="project" value="UniProtKB-KW"/>
</dbReference>
<dbReference type="CDD" id="cd09601">
    <property type="entry name" value="M1_APN-Q_like"/>
    <property type="match status" value="1"/>
</dbReference>
<evidence type="ECO:0000256" key="11">
    <source>
        <dbReference type="ARBA" id="ARBA00022833"/>
    </source>
</evidence>
<keyword evidence="13" id="KW-0472">Membrane</keyword>
<evidence type="ECO:0000256" key="5">
    <source>
        <dbReference type="ARBA" id="ARBA00022475"/>
    </source>
</evidence>
<evidence type="ECO:0000256" key="16">
    <source>
        <dbReference type="ARBA" id="ARBA00023288"/>
    </source>
</evidence>
<evidence type="ECO:0000256" key="7">
    <source>
        <dbReference type="ARBA" id="ARBA00022670"/>
    </source>
</evidence>
<keyword evidence="9 21" id="KW-0732">Signal</keyword>
<comment type="cofactor">
    <cofactor evidence="18 20">
        <name>Zn(2+)</name>
        <dbReference type="ChEBI" id="CHEBI:29105"/>
    </cofactor>
    <text evidence="18 20">Binds 1 zinc ion per subunit.</text>
</comment>
<dbReference type="EMBL" id="OZ034830">
    <property type="protein sequence ID" value="CAL1686821.1"/>
    <property type="molecule type" value="Genomic_DNA"/>
</dbReference>
<evidence type="ECO:0000256" key="9">
    <source>
        <dbReference type="ARBA" id="ARBA00022729"/>
    </source>
</evidence>
<dbReference type="InterPro" id="IPR045357">
    <property type="entry name" value="Aminopeptidase_N-like_N"/>
</dbReference>
<evidence type="ECO:0000259" key="24">
    <source>
        <dbReference type="Pfam" id="PF17900"/>
    </source>
</evidence>
<sequence>MISYRFVFAVVLLIILVALNLVLAYDNVSIDENKNSNEISARYRLPKKIIPISYDLSIYTHPSNADYDGHVRIILQVLEKTDFIVLHTDALTVQSNASLSDKSGQLISILHYVYDQETQMLTVKLERALEPAKYTIELSFKGYIANDVFGFYASLYEVEGKIRRIGVTQFSPTYARRAFPCMDEPYLKAEFQVRIGHHKDQNATSNTPVESIRMENDTYYVTTFRRTSRISTYLVGWTVHNFVPERSRISENFKMWTRDSMKFRGSMALNRGQAVFSALQTWLSVKSPLEKVDQFAIPDFNFNAMENWGLVTYRESVVLHENGITPTRIVLNGLTTMAHEYAHTWFGNLVTPEFWDVVWLKEGFATYFQYFGVSIAKPNLRMMNVFAVDCLQPTLLADSDDHTRTLNGREVGNRSSIMATLDFVSYKKGASVIRMTNHIIGSTAFQLGLQNYLREMSYQAALPSDLYRHLQTASDKSGQLSKHLLVKDIIESWANQPGYPLVTITRNYSTKALFASQERFYLSRHATQTDKSGWWIPLTFVIEESNSKFDRINTAAWLEPQIKSAIIGSFEPNLWVIFNVQQVGYYRVNYDENNWKMLIDYLRLKNFKKIHAINRAALLDDAFNLARAGYVNYSIPFDIAMYLIHETEYEPWVAAINNFNFLNHILAGSPRVQQLFQIYANRILKSIYSLLSFIENPADSLTKKLHRELILSAACSVNNIHCLRTSKILFDSWISMSEKRVSANLKSFVYCVGIRVGDDNDWHTIWNRFLRTDLHTEQELLLNALGCTKNPQLIDKYLNMSIIYEFNLRKQYRMMIINAILNGNPENVNYIIDFILNNLHVVLKSRGIDFLNKMLTAIGDNIITEVELNKFRFFVDENIEDLGSALHSARKAIAVSAASITWINEFLPAIEKALLFN</sequence>
<organism evidence="25 26">
    <name type="scientific">Lasius platythorax</name>
    <dbReference type="NCBI Taxonomy" id="488582"/>
    <lineage>
        <taxon>Eukaryota</taxon>
        <taxon>Metazoa</taxon>
        <taxon>Ecdysozoa</taxon>
        <taxon>Arthropoda</taxon>
        <taxon>Hexapoda</taxon>
        <taxon>Insecta</taxon>
        <taxon>Pterygota</taxon>
        <taxon>Neoptera</taxon>
        <taxon>Endopterygota</taxon>
        <taxon>Hymenoptera</taxon>
        <taxon>Apocrita</taxon>
        <taxon>Aculeata</taxon>
        <taxon>Formicoidea</taxon>
        <taxon>Formicidae</taxon>
        <taxon>Formicinae</taxon>
        <taxon>Lasius</taxon>
        <taxon>Lasius</taxon>
    </lineage>
</organism>
<dbReference type="InterPro" id="IPR014782">
    <property type="entry name" value="Peptidase_M1_dom"/>
</dbReference>
<dbReference type="SUPFAM" id="SSF55486">
    <property type="entry name" value="Metalloproteases ('zincins'), catalytic domain"/>
    <property type="match status" value="1"/>
</dbReference>
<dbReference type="GO" id="GO:0006508">
    <property type="term" value="P:proteolysis"/>
    <property type="evidence" value="ECO:0007669"/>
    <property type="project" value="UniProtKB-KW"/>
</dbReference>
<comment type="catalytic activity">
    <reaction evidence="1">
        <text>Release of an N-terminal amino acid, Xaa-|-Yaa- from a peptide, amide or arylamide. Xaa is preferably Ala, but may be most amino acids including Pro (slow action). When a terminal hydrophobic residue is followed by a prolyl residue, the two may be released as an intact Xaa-Pro dipeptide.</text>
        <dbReference type="EC" id="3.4.11.2"/>
    </reaction>
</comment>
<comment type="similarity">
    <text evidence="3 20">Belongs to the peptidase M1 family.</text>
</comment>
<evidence type="ECO:0000256" key="1">
    <source>
        <dbReference type="ARBA" id="ARBA00000098"/>
    </source>
</evidence>
<evidence type="ECO:0000256" key="13">
    <source>
        <dbReference type="ARBA" id="ARBA00023136"/>
    </source>
</evidence>
<keyword evidence="6" id="KW-0336">GPI-anchor</keyword>
<evidence type="ECO:0000313" key="26">
    <source>
        <dbReference type="Proteomes" id="UP001497644"/>
    </source>
</evidence>
<evidence type="ECO:0000256" key="2">
    <source>
        <dbReference type="ARBA" id="ARBA00004609"/>
    </source>
</evidence>
<dbReference type="FunFam" id="1.10.390.10:FF:000013">
    <property type="entry name" value="Aminopeptidase N"/>
    <property type="match status" value="1"/>
</dbReference>
<dbReference type="GO" id="GO:0005886">
    <property type="term" value="C:plasma membrane"/>
    <property type="evidence" value="ECO:0007669"/>
    <property type="project" value="UniProtKB-SubCell"/>
</dbReference>
<reference evidence="25" key="1">
    <citation type="submission" date="2024-04" db="EMBL/GenBank/DDBJ databases">
        <authorList>
            <consortium name="Molecular Ecology Group"/>
        </authorList>
    </citation>
    <scope>NUCLEOTIDE SEQUENCE</scope>
</reference>
<dbReference type="FunFam" id="2.60.40.1910:FF:000008">
    <property type="entry name" value="Aminopeptidase"/>
    <property type="match status" value="1"/>
</dbReference>
<dbReference type="InterPro" id="IPR042097">
    <property type="entry name" value="Aminopeptidase_N-like_N_sf"/>
</dbReference>
<keyword evidence="11 18" id="KW-0862">Zinc</keyword>
<dbReference type="AlphaFoldDB" id="A0AAV2P4G1"/>
<dbReference type="Proteomes" id="UP001497644">
    <property type="component" value="Chromosome 7"/>
</dbReference>
<evidence type="ECO:0000256" key="6">
    <source>
        <dbReference type="ARBA" id="ARBA00022622"/>
    </source>
</evidence>
<feature type="binding site" evidence="18">
    <location>
        <position position="343"/>
    </location>
    <ligand>
        <name>Zn(2+)</name>
        <dbReference type="ChEBI" id="CHEBI:29105"/>
        <note>catalytic</note>
    </ligand>
</feature>
<keyword evidence="4 20" id="KW-0031">Aminopeptidase</keyword>
<dbReference type="GO" id="GO:0005615">
    <property type="term" value="C:extracellular space"/>
    <property type="evidence" value="ECO:0007669"/>
    <property type="project" value="TreeGrafter"/>
</dbReference>
<feature type="domain" description="Aminopeptidase N-like N-terminal" evidence="24">
    <location>
        <begin position="51"/>
        <end position="234"/>
    </location>
</feature>
<dbReference type="GO" id="GO:0043171">
    <property type="term" value="P:peptide catabolic process"/>
    <property type="evidence" value="ECO:0007669"/>
    <property type="project" value="TreeGrafter"/>
</dbReference>
<dbReference type="Gene3D" id="2.60.40.1910">
    <property type="match status" value="1"/>
</dbReference>
<evidence type="ECO:0000259" key="23">
    <source>
        <dbReference type="Pfam" id="PF11838"/>
    </source>
</evidence>
<dbReference type="InterPro" id="IPR050344">
    <property type="entry name" value="Peptidase_M1_aminopeptidases"/>
</dbReference>
<evidence type="ECO:0000256" key="3">
    <source>
        <dbReference type="ARBA" id="ARBA00010136"/>
    </source>
</evidence>
<evidence type="ECO:0000256" key="4">
    <source>
        <dbReference type="ARBA" id="ARBA00022438"/>
    </source>
</evidence>
<evidence type="ECO:0000256" key="20">
    <source>
        <dbReference type="RuleBase" id="RU364040"/>
    </source>
</evidence>
<feature type="domain" description="Peptidase M1 membrane alanine aminopeptidase" evidence="22">
    <location>
        <begin position="268"/>
        <end position="493"/>
    </location>
</feature>
<dbReference type="EC" id="3.4.11.-" evidence="20"/>
<evidence type="ECO:0000256" key="8">
    <source>
        <dbReference type="ARBA" id="ARBA00022723"/>
    </source>
</evidence>
<dbReference type="Pfam" id="PF01433">
    <property type="entry name" value="Peptidase_M1"/>
    <property type="match status" value="1"/>
</dbReference>
<evidence type="ECO:0000256" key="12">
    <source>
        <dbReference type="ARBA" id="ARBA00023049"/>
    </source>
</evidence>
<keyword evidence="15" id="KW-0325">Glycoprotein</keyword>
<dbReference type="GO" id="GO:0016285">
    <property type="term" value="F:alanyl aminopeptidase activity"/>
    <property type="evidence" value="ECO:0007669"/>
    <property type="project" value="UniProtKB-EC"/>
</dbReference>
<evidence type="ECO:0000256" key="19">
    <source>
        <dbReference type="PIRSR" id="PIRSR634016-4"/>
    </source>
</evidence>
<dbReference type="PANTHER" id="PTHR11533:SF290">
    <property type="entry name" value="AMINOPEPTIDASE"/>
    <property type="match status" value="1"/>
</dbReference>
<proteinExistence type="inferred from homology"/>
<feature type="domain" description="ERAP1-like C-terminal" evidence="23">
    <location>
        <begin position="575"/>
        <end position="891"/>
    </location>
</feature>
<dbReference type="Gene3D" id="2.60.40.1730">
    <property type="entry name" value="tricorn interacting facor f3 domain"/>
    <property type="match status" value="1"/>
</dbReference>
<dbReference type="PANTHER" id="PTHR11533">
    <property type="entry name" value="PROTEASE M1 ZINC METALLOPROTEASE"/>
    <property type="match status" value="1"/>
</dbReference>
<accession>A0AAV2P4G1</accession>
<feature type="binding site" evidence="18">
    <location>
        <position position="339"/>
    </location>
    <ligand>
        <name>Zn(2+)</name>
        <dbReference type="ChEBI" id="CHEBI:29105"/>
        <note>catalytic</note>
    </ligand>
</feature>
<dbReference type="InterPro" id="IPR001930">
    <property type="entry name" value="Peptidase_M1"/>
</dbReference>
<dbReference type="GO" id="GO:0005737">
    <property type="term" value="C:cytoplasm"/>
    <property type="evidence" value="ECO:0007669"/>
    <property type="project" value="TreeGrafter"/>
</dbReference>
<dbReference type="GO" id="GO:0042277">
    <property type="term" value="F:peptide binding"/>
    <property type="evidence" value="ECO:0007669"/>
    <property type="project" value="TreeGrafter"/>
</dbReference>
<feature type="chain" id="PRO_5043909635" description="Aminopeptidase" evidence="21">
    <location>
        <begin position="25"/>
        <end position="917"/>
    </location>
</feature>
<feature type="site" description="Transition state stabilizer" evidence="19">
    <location>
        <position position="426"/>
    </location>
</feature>
<evidence type="ECO:0000313" key="25">
    <source>
        <dbReference type="EMBL" id="CAL1686821.1"/>
    </source>
</evidence>